<dbReference type="PROSITE" id="PS51340">
    <property type="entry name" value="MOSC"/>
    <property type="match status" value="1"/>
</dbReference>
<evidence type="ECO:0000256" key="4">
    <source>
        <dbReference type="HAMAP-Rule" id="MF_03050"/>
    </source>
</evidence>
<dbReference type="Gene3D" id="3.40.640.10">
    <property type="entry name" value="Type I PLP-dependent aspartate aminotransferase-like (Major domain)"/>
    <property type="match status" value="1"/>
</dbReference>
<keyword evidence="1 4" id="KW-0808">Transferase</keyword>
<comment type="function">
    <text evidence="4">Sulfurates the molybdenum cofactor. Sulfation of molybdenum is essential for xanthine dehydrogenase (XDH) and aldehyde oxidase (ADO) enzymes in which molybdenum cofactor is liganded by 1 oxygen and 1 sulfur atom in active form.</text>
</comment>
<comment type="cofactor">
    <cofactor evidence="4">
        <name>pyridoxal 5'-phosphate</name>
        <dbReference type="ChEBI" id="CHEBI:597326"/>
    </cofactor>
</comment>
<dbReference type="SUPFAM" id="SSF141673">
    <property type="entry name" value="MOSC N-terminal domain-like"/>
    <property type="match status" value="1"/>
</dbReference>
<feature type="domain" description="MOSC" evidence="5">
    <location>
        <begin position="658"/>
        <end position="825"/>
    </location>
</feature>
<evidence type="ECO:0000256" key="3">
    <source>
        <dbReference type="ARBA" id="ARBA00023150"/>
    </source>
</evidence>
<dbReference type="GO" id="GO:0030151">
    <property type="term" value="F:molybdenum ion binding"/>
    <property type="evidence" value="ECO:0007669"/>
    <property type="project" value="UniProtKB-UniRule"/>
</dbReference>
<dbReference type="GO" id="GO:0032787">
    <property type="term" value="P:monocarboxylic acid metabolic process"/>
    <property type="evidence" value="ECO:0007669"/>
    <property type="project" value="UniProtKB-ARBA"/>
</dbReference>
<protein>
    <recommendedName>
        <fullName evidence="4">Molybdenum cofactor sulfurase</fullName>
        <shortName evidence="4">MCS</shortName>
        <shortName evidence="4">MOS</shortName>
        <shortName evidence="4">MoCo sulfurase</shortName>
        <ecNumber evidence="4">2.8.1.9</ecNumber>
    </recommendedName>
    <alternativeName>
        <fullName evidence="4">Molybdenum cofactor sulfurtransferase</fullName>
    </alternativeName>
</protein>
<dbReference type="Gene3D" id="3.90.1150.10">
    <property type="entry name" value="Aspartate Aminotransferase, domain 1"/>
    <property type="match status" value="1"/>
</dbReference>
<dbReference type="InterPro" id="IPR028886">
    <property type="entry name" value="MoCo_sulfurase"/>
</dbReference>
<proteinExistence type="inferred from homology"/>
<evidence type="ECO:0000259" key="5">
    <source>
        <dbReference type="PROSITE" id="PS51340"/>
    </source>
</evidence>
<evidence type="ECO:0000256" key="2">
    <source>
        <dbReference type="ARBA" id="ARBA00022898"/>
    </source>
</evidence>
<dbReference type="InterPro" id="IPR011037">
    <property type="entry name" value="Pyrv_Knase-like_insert_dom_sf"/>
</dbReference>
<dbReference type="GO" id="GO:0006777">
    <property type="term" value="P:Mo-molybdopterin cofactor biosynthetic process"/>
    <property type="evidence" value="ECO:0007669"/>
    <property type="project" value="UniProtKB-UniRule"/>
</dbReference>
<dbReference type="Pfam" id="PF00266">
    <property type="entry name" value="Aminotran_5"/>
    <property type="match status" value="2"/>
</dbReference>
<dbReference type="InterPro" id="IPR005303">
    <property type="entry name" value="MOCOS_middle"/>
</dbReference>
<accession>A0A835EGM3</accession>
<keyword evidence="7" id="KW-1185">Reference proteome</keyword>
<evidence type="ECO:0000313" key="7">
    <source>
        <dbReference type="Proteomes" id="UP000636709"/>
    </source>
</evidence>
<comment type="similarity">
    <text evidence="4">Belongs to the class-V pyridoxal-phosphate-dependent aminotransferase family. MOCOS subfamily.</text>
</comment>
<keyword evidence="2 4" id="KW-0663">Pyridoxal phosphate</keyword>
<dbReference type="Proteomes" id="UP000636709">
    <property type="component" value="Unassembled WGS sequence"/>
</dbReference>
<dbReference type="SUPFAM" id="SSF53383">
    <property type="entry name" value="PLP-dependent transferases"/>
    <property type="match status" value="1"/>
</dbReference>
<feature type="active site" evidence="4">
    <location>
        <position position="436"/>
    </location>
</feature>
<dbReference type="PANTHER" id="PTHR14237">
    <property type="entry name" value="MOLYBDOPTERIN COFACTOR SULFURASE MOSC"/>
    <property type="match status" value="1"/>
</dbReference>
<dbReference type="GO" id="GO:0016829">
    <property type="term" value="F:lyase activity"/>
    <property type="evidence" value="ECO:0007669"/>
    <property type="project" value="UniProtKB-UniRule"/>
</dbReference>
<dbReference type="GO" id="GO:0008265">
    <property type="term" value="F:molybdenum cofactor sulfurtransferase activity"/>
    <property type="evidence" value="ECO:0007669"/>
    <property type="project" value="UniProtKB-UniRule"/>
</dbReference>
<name>A0A835EGM3_9POAL</name>
<reference evidence="6" key="1">
    <citation type="submission" date="2020-07" db="EMBL/GenBank/DDBJ databases">
        <title>Genome sequence and genetic diversity analysis of an under-domesticated orphan crop, white fonio (Digitaria exilis).</title>
        <authorList>
            <person name="Bennetzen J.L."/>
            <person name="Chen S."/>
            <person name="Ma X."/>
            <person name="Wang X."/>
            <person name="Yssel A.E.J."/>
            <person name="Chaluvadi S.R."/>
            <person name="Johnson M."/>
            <person name="Gangashetty P."/>
            <person name="Hamidou F."/>
            <person name="Sanogo M.D."/>
            <person name="Zwaenepoel A."/>
            <person name="Wallace J."/>
            <person name="Van De Peer Y."/>
            <person name="Van Deynze A."/>
        </authorList>
    </citation>
    <scope>NUCLEOTIDE SEQUENCE</scope>
    <source>
        <tissue evidence="6">Leaves</tissue>
    </source>
</reference>
<dbReference type="GO" id="GO:0030170">
    <property type="term" value="F:pyridoxal phosphate binding"/>
    <property type="evidence" value="ECO:0007669"/>
    <property type="project" value="UniProtKB-UniRule"/>
</dbReference>
<feature type="modified residue" description="N6-(pyridoxal phosphate)lysine" evidence="4">
    <location>
        <position position="277"/>
    </location>
</feature>
<dbReference type="AlphaFoldDB" id="A0A835EGM3"/>
<keyword evidence="3 4" id="KW-0501">Molybdenum cofactor biosynthesis</keyword>
<dbReference type="InterPro" id="IPR005302">
    <property type="entry name" value="MoCF_Sase_C"/>
</dbReference>
<dbReference type="PANTHER" id="PTHR14237:SF80">
    <property type="entry name" value="MOLYBDENUM COFACTOR SULFURASE"/>
    <property type="match status" value="1"/>
</dbReference>
<dbReference type="Pfam" id="PF03476">
    <property type="entry name" value="MOSC_N"/>
    <property type="match status" value="1"/>
</dbReference>
<dbReference type="InterPro" id="IPR015421">
    <property type="entry name" value="PyrdxlP-dep_Trfase_major"/>
</dbReference>
<evidence type="ECO:0000256" key="1">
    <source>
        <dbReference type="ARBA" id="ARBA00022679"/>
    </source>
</evidence>
<comment type="caution">
    <text evidence="6">The sequence shown here is derived from an EMBL/GenBank/DDBJ whole genome shotgun (WGS) entry which is preliminary data.</text>
</comment>
<dbReference type="OrthoDB" id="10264306at2759"/>
<dbReference type="InterPro" id="IPR015424">
    <property type="entry name" value="PyrdxlP-dep_Trfase"/>
</dbReference>
<dbReference type="InterPro" id="IPR000192">
    <property type="entry name" value="Aminotrans_V_dom"/>
</dbReference>
<organism evidence="6 7">
    <name type="scientific">Digitaria exilis</name>
    <dbReference type="NCBI Taxonomy" id="1010633"/>
    <lineage>
        <taxon>Eukaryota</taxon>
        <taxon>Viridiplantae</taxon>
        <taxon>Streptophyta</taxon>
        <taxon>Embryophyta</taxon>
        <taxon>Tracheophyta</taxon>
        <taxon>Spermatophyta</taxon>
        <taxon>Magnoliopsida</taxon>
        <taxon>Liliopsida</taxon>
        <taxon>Poales</taxon>
        <taxon>Poaceae</taxon>
        <taxon>PACMAD clade</taxon>
        <taxon>Panicoideae</taxon>
        <taxon>Panicodae</taxon>
        <taxon>Paniceae</taxon>
        <taxon>Anthephorinae</taxon>
        <taxon>Digitaria</taxon>
    </lineage>
</organism>
<dbReference type="SUPFAM" id="SSF50800">
    <property type="entry name" value="PK beta-barrel domain-like"/>
    <property type="match status" value="1"/>
</dbReference>
<comment type="catalytic activity">
    <reaction evidence="4">
        <text>Mo-molybdopterin + L-cysteine + AH2 = thio-Mo-molybdopterin + L-alanine + A + H2O</text>
        <dbReference type="Rhea" id="RHEA:42636"/>
        <dbReference type="ChEBI" id="CHEBI:13193"/>
        <dbReference type="ChEBI" id="CHEBI:15377"/>
        <dbReference type="ChEBI" id="CHEBI:17499"/>
        <dbReference type="ChEBI" id="CHEBI:35235"/>
        <dbReference type="ChEBI" id="CHEBI:57972"/>
        <dbReference type="ChEBI" id="CHEBI:71302"/>
        <dbReference type="ChEBI" id="CHEBI:82685"/>
        <dbReference type="EC" id="2.8.1.9"/>
    </reaction>
</comment>
<dbReference type="InterPro" id="IPR015422">
    <property type="entry name" value="PyrdxlP-dep_Trfase_small"/>
</dbReference>
<dbReference type="Pfam" id="PF03473">
    <property type="entry name" value="MOSC"/>
    <property type="match status" value="1"/>
</dbReference>
<gene>
    <name evidence="6" type="ORF">HU200_042990</name>
</gene>
<dbReference type="HAMAP" id="MF_03050">
    <property type="entry name" value="MOCOS"/>
    <property type="match status" value="1"/>
</dbReference>
<sequence length="827" mass="92408">MGQRKEEFLEQFGGDYGYPDAPRGIDELRAADFKRLEGMVYLDHAGATLYSEGQMADVSKDLMSNVYGNPHSQSDSSMATSDLVTSARHQVLKYFNASPRDYKCIFTSGATAALKLVGECFPWSRDSCYMYTMENHNSVLGIREYALSKGATVSAVDVEELVEPSKNHGSDSLFKVSKRSNQRRGDDAFLHNYQNGNLTGISAGNKLNLFAFPSECNFSGHKFNLSLVNLIKEGKFVGTSQEQGRWMVLIDAAKGCTTEPPNLTMYPADFVVCSFYKIFGYPTGIGALIVKNEAASLLNKTYFGGGTVAASIADIDFVQKRKSIEQVLEDGTISFLSISSLQYGFKIIDMLTISAIARHTASLATYVRKKMMNLKHSNEKNVCIIYGQQASKVKDLKMGPIITFNLKREDGTWFGYREVEKLASLSGIHLRTGCFCNPGACAKYLGLSHSDLVSNFEAGHVCWDDNDIINGKPTGAVRISFGYMSTYEDAEGFLKFLRSSFVSKAVGLNNGYMDTLNFDFIPDAWRQRPISDIRLKSITIYPVKSCQGFSVQGWPLTTGGLKYDREWLLQGSGGEILTQKKVPELSSIRTLIDLEHGKLFLESPKCKDKLQISVLENWNHLTAEVDVYGQRYEVQTYGEKVNTWFSDAIGRPCTFMRCSSSKYRSCAIKGRRDLLCRDSRSKLNFVNEGQLLLVSEESIFDLNSRLSSSNGNGKQQVFVDAMRFRPNIVVSGSTPYNEDNWRRLNIGEAYFTSMGGCNRCQMINLSQSSGQVIKSKEPLATLASYRRQKGKILFGVLLNYEDVMDEEDDTVVERWIKVGQEVYPSTE</sequence>
<evidence type="ECO:0000313" key="6">
    <source>
        <dbReference type="EMBL" id="KAF8687308.1"/>
    </source>
</evidence>
<dbReference type="EMBL" id="JACEFO010002056">
    <property type="protein sequence ID" value="KAF8687308.1"/>
    <property type="molecule type" value="Genomic_DNA"/>
</dbReference>
<dbReference type="EC" id="2.8.1.9" evidence="4"/>